<feature type="disulfide bond" description="Redox-active" evidence="4">
    <location>
        <begin position="87"/>
        <end position="91"/>
    </location>
</feature>
<dbReference type="OMA" id="LVYYECP"/>
<dbReference type="PANTHER" id="PTHR12151:SF25">
    <property type="entry name" value="LINALOOL DEHYDRATASE_ISOMERASE DOMAIN-CONTAINING PROTEIN"/>
    <property type="match status" value="1"/>
</dbReference>
<keyword evidence="4" id="KW-1015">Disulfide bond</keyword>
<dbReference type="GO" id="GO:0046872">
    <property type="term" value="F:metal ion binding"/>
    <property type="evidence" value="ECO:0007669"/>
    <property type="project" value="UniProtKB-KW"/>
</dbReference>
<feature type="transmembrane region" description="Helical" evidence="5">
    <location>
        <begin position="248"/>
        <end position="268"/>
    </location>
</feature>
<gene>
    <name evidence="8" type="ORF">HF896_18035</name>
</gene>
<evidence type="ECO:0000256" key="4">
    <source>
        <dbReference type="PIRSR" id="PIRSR603782-2"/>
    </source>
</evidence>
<organism evidence="8 9">
    <name type="scientific">Alicycliphilus denitrificans</name>
    <dbReference type="NCBI Taxonomy" id="179636"/>
    <lineage>
        <taxon>Bacteria</taxon>
        <taxon>Pseudomonadati</taxon>
        <taxon>Pseudomonadota</taxon>
        <taxon>Betaproteobacteria</taxon>
        <taxon>Burkholderiales</taxon>
        <taxon>Comamonadaceae</taxon>
        <taxon>Alicycliphilus</taxon>
    </lineage>
</organism>
<dbReference type="Gene3D" id="3.40.30.10">
    <property type="entry name" value="Glutaredoxin"/>
    <property type="match status" value="1"/>
</dbReference>
<keyword evidence="3" id="KW-0479">Metal-binding</keyword>
<dbReference type="PROSITE" id="PS51352">
    <property type="entry name" value="THIOREDOXIN_2"/>
    <property type="match status" value="1"/>
</dbReference>
<dbReference type="SUPFAM" id="SSF52833">
    <property type="entry name" value="Thioredoxin-like"/>
    <property type="match status" value="1"/>
</dbReference>
<dbReference type="InterPro" id="IPR013766">
    <property type="entry name" value="Thioredoxin_domain"/>
</dbReference>
<evidence type="ECO:0000256" key="5">
    <source>
        <dbReference type="SAM" id="Phobius"/>
    </source>
</evidence>
<evidence type="ECO:0000256" key="6">
    <source>
        <dbReference type="SAM" id="SignalP"/>
    </source>
</evidence>
<evidence type="ECO:0000313" key="8">
    <source>
        <dbReference type="EMBL" id="QKD46367.1"/>
    </source>
</evidence>
<keyword evidence="5" id="KW-0812">Transmembrane</keyword>
<name>A0A859A090_9BURK</name>
<dbReference type="CDD" id="cd02968">
    <property type="entry name" value="SCO"/>
    <property type="match status" value="1"/>
</dbReference>
<feature type="signal peptide" evidence="6">
    <location>
        <begin position="1"/>
        <end position="28"/>
    </location>
</feature>
<comment type="similarity">
    <text evidence="1">Belongs to the SCO1/2 family.</text>
</comment>
<dbReference type="Pfam" id="PF02630">
    <property type="entry name" value="SCO1-SenC"/>
    <property type="match status" value="1"/>
</dbReference>
<feature type="chain" id="PRO_5032354288" evidence="6">
    <location>
        <begin position="29"/>
        <end position="285"/>
    </location>
</feature>
<protein>
    <submittedName>
        <fullName evidence="8">SCO family protein</fullName>
    </submittedName>
</protein>
<evidence type="ECO:0000313" key="9">
    <source>
        <dbReference type="Proteomes" id="UP000500755"/>
    </source>
</evidence>
<accession>A0A859A090</accession>
<dbReference type="PANTHER" id="PTHR12151">
    <property type="entry name" value="ELECTRON TRANSPORT PROTIN SCO1/SENC FAMILY MEMBER"/>
    <property type="match status" value="1"/>
</dbReference>
<evidence type="ECO:0000256" key="3">
    <source>
        <dbReference type="PIRSR" id="PIRSR603782-1"/>
    </source>
</evidence>
<dbReference type="InterPro" id="IPR003782">
    <property type="entry name" value="SCO1/SenC"/>
</dbReference>
<evidence type="ECO:0000256" key="2">
    <source>
        <dbReference type="ARBA" id="ARBA00023008"/>
    </source>
</evidence>
<keyword evidence="5" id="KW-1133">Transmembrane helix</keyword>
<reference evidence="8 9" key="1">
    <citation type="submission" date="2020-05" db="EMBL/GenBank/DDBJ databases">
        <title>Complete genome sequence of Alicycliphilus denitrificans DP3.</title>
        <authorList>
            <person name="Chen X."/>
        </authorList>
    </citation>
    <scope>NUCLEOTIDE SEQUENCE [LARGE SCALE GENOMIC DNA]</scope>
    <source>
        <strain evidence="8 9">DP3</strain>
    </source>
</reference>
<dbReference type="Proteomes" id="UP000500755">
    <property type="component" value="Chromosome"/>
</dbReference>
<evidence type="ECO:0000256" key="1">
    <source>
        <dbReference type="ARBA" id="ARBA00010996"/>
    </source>
</evidence>
<dbReference type="EMBL" id="CP051298">
    <property type="protein sequence ID" value="QKD46367.1"/>
    <property type="molecule type" value="Genomic_DNA"/>
</dbReference>
<dbReference type="AlphaFoldDB" id="A0A859A090"/>
<keyword evidence="2 3" id="KW-0186">Copper</keyword>
<feature type="binding site" evidence="3">
    <location>
        <position position="87"/>
    </location>
    <ligand>
        <name>Cu cation</name>
        <dbReference type="ChEBI" id="CHEBI:23378"/>
    </ligand>
</feature>
<evidence type="ECO:0000259" key="7">
    <source>
        <dbReference type="PROSITE" id="PS51352"/>
    </source>
</evidence>
<proteinExistence type="inferred from homology"/>
<keyword evidence="5" id="KW-0472">Membrane</keyword>
<feature type="domain" description="Thioredoxin" evidence="7">
    <location>
        <begin position="49"/>
        <end position="211"/>
    </location>
</feature>
<sequence length="285" mass="30878">MVWSLPPRLLRGVASCALGLALALPAMASTDGSADLGLDREAALRASQAAIGRKVGEHILLNREGQPVSLASYRGKPLLVSFIYTGCFQVCPTTTRSLQETVEGLQKSVGPNQFNVVSIGFNQPADSPQALKAFATQYGIRQPNWEFLSPPGAIVPALAQDFGFVFQATPAGFDHVLQVSILDAEGRIVRQVYGESLVPAELGEPLKMLLAGTPVESNELVDQLLDRVRILCTVYDPKTGAYKVDYTLPIQIAGGVTFFIAMMIFFINEWRSSRKSARHKGTRNA</sequence>
<dbReference type="InterPro" id="IPR036249">
    <property type="entry name" value="Thioredoxin-like_sf"/>
</dbReference>
<feature type="binding site" evidence="3">
    <location>
        <position position="91"/>
    </location>
    <ligand>
        <name>Cu cation</name>
        <dbReference type="ChEBI" id="CHEBI:23378"/>
    </ligand>
</feature>
<keyword evidence="6" id="KW-0732">Signal</keyword>